<dbReference type="SUPFAM" id="SSF56300">
    <property type="entry name" value="Metallo-dependent phosphatases"/>
    <property type="match status" value="1"/>
</dbReference>
<dbReference type="InterPro" id="IPR029052">
    <property type="entry name" value="Metallo-depent_PP-like"/>
</dbReference>
<sequence>MEAFCFLLPIAGNMTMTTHTPDLSQRNADGVLCDATHVSVSAQLGRLQFHKSGKFRLLQLADIQDGPRVSKDTIALISAACDAARPDLVVFSGNQVAGYDPAYASTFLKRPWSANWADSSLSDRDRQKNLDQTARLVRAGIEQFLKPLIDRCIPFAVTYGNHDTQCGLDIATLDAIYREFPGCLNPKAVACDPKNPQLLMSSDLTDQKIYACEPGTFALPVANNDGSENVLGIVLLNSGTYALSGGCGSPSLDALEFLRSLPAFIQAQSMVFQNIPVPQYYRLLRPVPSTRAHAVQGYRTFDGSYYEIDPDATVSGSYLGEGISCPDKDSGEFDILSSSGNYFALAAGHDHRNGFAGQVDNLLLVATPTCGFGSYGPAPAKRAARLFEFDIRHPFQPRTQLLEFGEIVGKPSSKKAYSFGSNYVPRSGEESYDLIKKKSLWGRLIQRLRTWFR</sequence>
<accession>W5IH58</accession>
<gene>
    <name evidence="1" type="ORF">HMPREF9020_01242</name>
</gene>
<reference evidence="1 2" key="1">
    <citation type="submission" date="2012-01" db="EMBL/GenBank/DDBJ databases">
        <title>The Genome Sequence of Scardovia inopinata F0304.</title>
        <authorList>
            <consortium name="The Broad Institute Genome Sequencing Platform"/>
            <person name="Earl A."/>
            <person name="Ward D."/>
            <person name="Feldgarden M."/>
            <person name="Gevers D."/>
            <person name="Izard J."/>
            <person name="Baranova O.V."/>
            <person name="Blanton J.M."/>
            <person name="Tanner A.C."/>
            <person name="Dewhirst F.E."/>
            <person name="Young S.K."/>
            <person name="Zeng Q."/>
            <person name="Gargeya S."/>
            <person name="Fitzgerald M."/>
            <person name="Haas B."/>
            <person name="Abouelleil A."/>
            <person name="Alvarado L."/>
            <person name="Arachchi H.M."/>
            <person name="Berlin A."/>
            <person name="Chapman S.B."/>
            <person name="Gearin G."/>
            <person name="Goldberg J."/>
            <person name="Griggs A."/>
            <person name="Gujja S."/>
            <person name="Hansen M."/>
            <person name="Heiman D."/>
            <person name="Howarth C."/>
            <person name="Larimer J."/>
            <person name="Lui A."/>
            <person name="MacDonald P.J."/>
            <person name="McCowen C."/>
            <person name="Montmayeur A."/>
            <person name="Murphy C."/>
            <person name="Neiman D."/>
            <person name="Pearson M."/>
            <person name="Priest M."/>
            <person name="Roberts A."/>
            <person name="Saif S."/>
            <person name="Shea T."/>
            <person name="Sisk P."/>
            <person name="Stolte C."/>
            <person name="Sykes S."/>
            <person name="Wortman J."/>
            <person name="Nusbaum C."/>
            <person name="Birren B."/>
        </authorList>
    </citation>
    <scope>NUCLEOTIDE SEQUENCE [LARGE SCALE GENOMIC DNA]</scope>
    <source>
        <strain evidence="1 2">F0304</strain>
    </source>
</reference>
<dbReference type="eggNOG" id="COG1409">
    <property type="taxonomic scope" value="Bacteria"/>
</dbReference>
<comment type="caution">
    <text evidence="1">The sequence shown here is derived from an EMBL/GenBank/DDBJ whole genome shotgun (WGS) entry which is preliminary data.</text>
</comment>
<name>W5IH58_SCAIO</name>
<dbReference type="PANTHER" id="PTHR32440">
    <property type="entry name" value="PHOSPHATASE DCR2-RELATED-RELATED"/>
    <property type="match status" value="1"/>
</dbReference>
<evidence type="ECO:0000313" key="2">
    <source>
        <dbReference type="Proteomes" id="UP000005777"/>
    </source>
</evidence>
<evidence type="ECO:0000313" key="1">
    <source>
        <dbReference type="EMBL" id="EFG26161.2"/>
    </source>
</evidence>
<dbReference type="HOGENOM" id="CLU_629569_0_0_11"/>
<dbReference type="Proteomes" id="UP000005777">
    <property type="component" value="Unassembled WGS sequence"/>
</dbReference>
<dbReference type="EMBL" id="ADCX01000012">
    <property type="protein sequence ID" value="EFG26161.2"/>
    <property type="molecule type" value="Genomic_DNA"/>
</dbReference>
<proteinExistence type="predicted"/>
<dbReference type="GO" id="GO:0005737">
    <property type="term" value="C:cytoplasm"/>
    <property type="evidence" value="ECO:0007669"/>
    <property type="project" value="TreeGrafter"/>
</dbReference>
<protein>
    <submittedName>
        <fullName evidence="1">Uncharacterized protein</fullName>
    </submittedName>
</protein>
<keyword evidence="2" id="KW-1185">Reference proteome</keyword>
<organism evidence="1 2">
    <name type="scientific">Scardovia inopinata F0304</name>
    <dbReference type="NCBI Taxonomy" id="641146"/>
    <lineage>
        <taxon>Bacteria</taxon>
        <taxon>Bacillati</taxon>
        <taxon>Actinomycetota</taxon>
        <taxon>Actinomycetes</taxon>
        <taxon>Bifidobacteriales</taxon>
        <taxon>Bifidobacteriaceae</taxon>
        <taxon>Scardovia</taxon>
    </lineage>
</organism>
<dbReference type="AlphaFoldDB" id="W5IH58"/>
<dbReference type="GO" id="GO:0016788">
    <property type="term" value="F:hydrolase activity, acting on ester bonds"/>
    <property type="evidence" value="ECO:0007669"/>
    <property type="project" value="TreeGrafter"/>
</dbReference>